<dbReference type="EMBL" id="BRXZ01005859">
    <property type="protein sequence ID" value="GMH51292.1"/>
    <property type="molecule type" value="Genomic_DNA"/>
</dbReference>
<dbReference type="GO" id="GO:0003824">
    <property type="term" value="F:catalytic activity"/>
    <property type="evidence" value="ECO:0007669"/>
    <property type="project" value="InterPro"/>
</dbReference>
<dbReference type="Proteomes" id="UP001165082">
    <property type="component" value="Unassembled WGS sequence"/>
</dbReference>
<dbReference type="Gene3D" id="3.20.10.10">
    <property type="entry name" value="D-amino Acid Aminotransferase, subunit A, domain 2"/>
    <property type="match status" value="1"/>
</dbReference>
<sequence>MLSSPPTDSEVVVNVVLGNEAGRLGDYVGVKRCSWTLDRKPLEGMKIVVNPEDGIGSEVVMTMSSVDDSSVSVDESSFDESSNTRREYYALEGLVSNFFVITPSGVLLTAPSSSVLQGYKRSVFLAAASDLNIPVRYAVPVSCLSEVGCAFTTSSWGGGREVRDIYVDGEHRWSKVEGGENEVFRMLKERVKEIEEENEEV</sequence>
<dbReference type="InterPro" id="IPR036038">
    <property type="entry name" value="Aminotransferase-like"/>
</dbReference>
<comment type="caution">
    <text evidence="1">The sequence shown here is derived from an EMBL/GenBank/DDBJ whole genome shotgun (WGS) entry which is preliminary data.</text>
</comment>
<keyword evidence="2" id="KW-1185">Reference proteome</keyword>
<evidence type="ECO:0000313" key="2">
    <source>
        <dbReference type="Proteomes" id="UP001165082"/>
    </source>
</evidence>
<organism evidence="1 2">
    <name type="scientific">Triparma retinervis</name>
    <dbReference type="NCBI Taxonomy" id="2557542"/>
    <lineage>
        <taxon>Eukaryota</taxon>
        <taxon>Sar</taxon>
        <taxon>Stramenopiles</taxon>
        <taxon>Ochrophyta</taxon>
        <taxon>Bolidophyceae</taxon>
        <taxon>Parmales</taxon>
        <taxon>Triparmaceae</taxon>
        <taxon>Triparma</taxon>
    </lineage>
</organism>
<gene>
    <name evidence="1" type="ORF">TrRE_jg1190</name>
</gene>
<dbReference type="OrthoDB" id="10400278at2759"/>
<reference evidence="1" key="1">
    <citation type="submission" date="2022-07" db="EMBL/GenBank/DDBJ databases">
        <title>Genome analysis of Parmales, a sister group of diatoms, reveals the evolutionary specialization of diatoms from phago-mixotrophs to photoautotrophs.</title>
        <authorList>
            <person name="Ban H."/>
            <person name="Sato S."/>
            <person name="Yoshikawa S."/>
            <person name="Kazumasa Y."/>
            <person name="Nakamura Y."/>
            <person name="Ichinomiya M."/>
            <person name="Saitoh K."/>
            <person name="Sato N."/>
            <person name="Blanc-Mathieu R."/>
            <person name="Endo H."/>
            <person name="Kuwata A."/>
            <person name="Ogata H."/>
        </authorList>
    </citation>
    <scope>NUCLEOTIDE SEQUENCE</scope>
</reference>
<proteinExistence type="predicted"/>
<accession>A0A9W6ZHC2</accession>
<dbReference type="InterPro" id="IPR043132">
    <property type="entry name" value="BCAT-like_C"/>
</dbReference>
<dbReference type="SUPFAM" id="SSF56752">
    <property type="entry name" value="D-aminoacid aminotransferase-like PLP-dependent enzymes"/>
    <property type="match status" value="1"/>
</dbReference>
<dbReference type="AlphaFoldDB" id="A0A9W6ZHC2"/>
<protein>
    <submittedName>
        <fullName evidence="1">Uncharacterized protein</fullName>
    </submittedName>
</protein>
<evidence type="ECO:0000313" key="1">
    <source>
        <dbReference type="EMBL" id="GMH51292.1"/>
    </source>
</evidence>
<name>A0A9W6ZHC2_9STRA</name>